<gene>
    <name evidence="1" type="ORF">GCM10023216_20400</name>
</gene>
<protein>
    <submittedName>
        <fullName evidence="1">Uncharacterized protein</fullName>
    </submittedName>
</protein>
<name>A0ABP8YH43_9MICO</name>
<accession>A0ABP8YH43</accession>
<dbReference type="Proteomes" id="UP001500956">
    <property type="component" value="Unassembled WGS sequence"/>
</dbReference>
<keyword evidence="2" id="KW-1185">Reference proteome</keyword>
<sequence>MPAASKSAAVGASYAVSIVIFSPRSFARCRWWTRTRRAPRAMSGALCEDAVTDVTAAWGAS</sequence>
<dbReference type="EMBL" id="BAABID010000008">
    <property type="protein sequence ID" value="GAA4728933.1"/>
    <property type="molecule type" value="Genomic_DNA"/>
</dbReference>
<reference evidence="2" key="1">
    <citation type="journal article" date="2019" name="Int. J. Syst. Evol. Microbiol.">
        <title>The Global Catalogue of Microorganisms (GCM) 10K type strain sequencing project: providing services to taxonomists for standard genome sequencing and annotation.</title>
        <authorList>
            <consortium name="The Broad Institute Genomics Platform"/>
            <consortium name="The Broad Institute Genome Sequencing Center for Infectious Disease"/>
            <person name="Wu L."/>
            <person name="Ma J."/>
        </authorList>
    </citation>
    <scope>NUCLEOTIDE SEQUENCE [LARGE SCALE GENOMIC DNA]</scope>
    <source>
        <strain evidence="2">JCM 18063</strain>
    </source>
</reference>
<proteinExistence type="predicted"/>
<evidence type="ECO:0000313" key="2">
    <source>
        <dbReference type="Proteomes" id="UP001500956"/>
    </source>
</evidence>
<organism evidence="1 2">
    <name type="scientific">Isoptericola chiayiensis</name>
    <dbReference type="NCBI Taxonomy" id="579446"/>
    <lineage>
        <taxon>Bacteria</taxon>
        <taxon>Bacillati</taxon>
        <taxon>Actinomycetota</taxon>
        <taxon>Actinomycetes</taxon>
        <taxon>Micrococcales</taxon>
        <taxon>Promicromonosporaceae</taxon>
        <taxon>Isoptericola</taxon>
    </lineage>
</organism>
<evidence type="ECO:0000313" key="1">
    <source>
        <dbReference type="EMBL" id="GAA4728933.1"/>
    </source>
</evidence>
<comment type="caution">
    <text evidence="1">The sequence shown here is derived from an EMBL/GenBank/DDBJ whole genome shotgun (WGS) entry which is preliminary data.</text>
</comment>